<organism evidence="2 3">
    <name type="scientific">Gracilariopsis chorda</name>
    <dbReference type="NCBI Taxonomy" id="448386"/>
    <lineage>
        <taxon>Eukaryota</taxon>
        <taxon>Rhodophyta</taxon>
        <taxon>Florideophyceae</taxon>
        <taxon>Rhodymeniophycidae</taxon>
        <taxon>Gracilariales</taxon>
        <taxon>Gracilariaceae</taxon>
        <taxon>Gracilariopsis</taxon>
    </lineage>
</organism>
<protein>
    <submittedName>
        <fullName evidence="2">Uncharacterized protein</fullName>
    </submittedName>
</protein>
<dbReference type="AlphaFoldDB" id="A0A2V3IQ20"/>
<sequence length="108" mass="11881">MYYWSVSEARLGAVTLDREKASDETSLQKLLLFDAAGSLKARKSSLAGAATLVLERSIRGEAKAGERNQLGPRAVPSSEMERARSSTARRLRVCERRVERMAAGVKLE</sequence>
<comment type="caution">
    <text evidence="2">The sequence shown here is derived from an EMBL/GenBank/DDBJ whole genome shotgun (WGS) entry which is preliminary data.</text>
</comment>
<proteinExistence type="predicted"/>
<keyword evidence="3" id="KW-1185">Reference proteome</keyword>
<gene>
    <name evidence="2" type="ORF">BWQ96_06077</name>
</gene>
<accession>A0A2V3IQ20</accession>
<evidence type="ECO:0000256" key="1">
    <source>
        <dbReference type="SAM" id="MobiDB-lite"/>
    </source>
</evidence>
<name>A0A2V3IQ20_9FLOR</name>
<evidence type="ECO:0000313" key="2">
    <source>
        <dbReference type="EMBL" id="PXF44168.1"/>
    </source>
</evidence>
<evidence type="ECO:0000313" key="3">
    <source>
        <dbReference type="Proteomes" id="UP000247409"/>
    </source>
</evidence>
<reference evidence="2 3" key="1">
    <citation type="journal article" date="2018" name="Mol. Biol. Evol.">
        <title>Analysis of the draft genome of the red seaweed Gracilariopsis chorda provides insights into genome size evolution in Rhodophyta.</title>
        <authorList>
            <person name="Lee J."/>
            <person name="Yang E.C."/>
            <person name="Graf L."/>
            <person name="Yang J.H."/>
            <person name="Qiu H."/>
            <person name="Zel Zion U."/>
            <person name="Chan C.X."/>
            <person name="Stephens T.G."/>
            <person name="Weber A.P.M."/>
            <person name="Boo G.H."/>
            <person name="Boo S.M."/>
            <person name="Kim K.M."/>
            <person name="Shin Y."/>
            <person name="Jung M."/>
            <person name="Lee S.J."/>
            <person name="Yim H.S."/>
            <person name="Lee J.H."/>
            <person name="Bhattacharya D."/>
            <person name="Yoon H.S."/>
        </authorList>
    </citation>
    <scope>NUCLEOTIDE SEQUENCE [LARGE SCALE GENOMIC DNA]</scope>
    <source>
        <strain evidence="2 3">SKKU-2015</strain>
        <tissue evidence="2">Whole body</tissue>
    </source>
</reference>
<dbReference type="Proteomes" id="UP000247409">
    <property type="component" value="Unassembled WGS sequence"/>
</dbReference>
<feature type="region of interest" description="Disordered" evidence="1">
    <location>
        <begin position="63"/>
        <end position="87"/>
    </location>
</feature>
<dbReference type="EMBL" id="NBIV01000099">
    <property type="protein sequence ID" value="PXF44168.1"/>
    <property type="molecule type" value="Genomic_DNA"/>
</dbReference>